<name>A0A3D8I266_9HELI</name>
<sequence length="64" mass="6801">MLLDIACVLAGIGGASVFVSANLAMPEDKAMGLSVYLHSFCAVMGVLGVICCFFCMAIWRLLKE</sequence>
<keyword evidence="3" id="KW-1185">Reference proteome</keyword>
<dbReference type="AlphaFoldDB" id="A0A3D8I266"/>
<proteinExistence type="predicted"/>
<dbReference type="Proteomes" id="UP000256599">
    <property type="component" value="Unassembled WGS sequence"/>
</dbReference>
<comment type="caution">
    <text evidence="2">The sequence shown here is derived from an EMBL/GenBank/DDBJ whole genome shotgun (WGS) entry which is preliminary data.</text>
</comment>
<reference evidence="2 3" key="1">
    <citation type="submission" date="2018-04" db="EMBL/GenBank/DDBJ databases">
        <title>Novel Campyloabacter and Helicobacter Species and Strains.</title>
        <authorList>
            <person name="Mannion A.J."/>
            <person name="Shen Z."/>
            <person name="Fox J.G."/>
        </authorList>
    </citation>
    <scope>NUCLEOTIDE SEQUENCE [LARGE SCALE GENOMIC DNA]</scope>
    <source>
        <strain evidence="2 3">MIT 98-6070</strain>
    </source>
</reference>
<evidence type="ECO:0000313" key="2">
    <source>
        <dbReference type="EMBL" id="RDU59233.1"/>
    </source>
</evidence>
<dbReference type="RefSeq" id="WP_104700102.1">
    <property type="nucleotide sequence ID" value="NZ_FZPP01000020.1"/>
</dbReference>
<dbReference type="OrthoDB" id="9807274at2"/>
<dbReference type="EMBL" id="NXLR01000016">
    <property type="protein sequence ID" value="RDU59233.1"/>
    <property type="molecule type" value="Genomic_DNA"/>
</dbReference>
<organism evidence="2 3">
    <name type="scientific">Helicobacter marmotae</name>
    <dbReference type="NCBI Taxonomy" id="152490"/>
    <lineage>
        <taxon>Bacteria</taxon>
        <taxon>Pseudomonadati</taxon>
        <taxon>Campylobacterota</taxon>
        <taxon>Epsilonproteobacteria</taxon>
        <taxon>Campylobacterales</taxon>
        <taxon>Helicobacteraceae</taxon>
        <taxon>Helicobacter</taxon>
    </lineage>
</organism>
<accession>A0A3D8I266</accession>
<protein>
    <submittedName>
        <fullName evidence="2">Uncharacterized protein</fullName>
    </submittedName>
</protein>
<evidence type="ECO:0000313" key="3">
    <source>
        <dbReference type="Proteomes" id="UP000256599"/>
    </source>
</evidence>
<keyword evidence="1" id="KW-1133">Transmembrane helix</keyword>
<feature type="transmembrane region" description="Helical" evidence="1">
    <location>
        <begin position="36"/>
        <end position="62"/>
    </location>
</feature>
<evidence type="ECO:0000256" key="1">
    <source>
        <dbReference type="SAM" id="Phobius"/>
    </source>
</evidence>
<keyword evidence="1" id="KW-0472">Membrane</keyword>
<keyword evidence="1" id="KW-0812">Transmembrane</keyword>
<gene>
    <name evidence="2" type="ORF">CQA63_07700</name>
</gene>